<evidence type="ECO:0000313" key="3">
    <source>
        <dbReference type="EMBL" id="KAF2416528.1"/>
    </source>
</evidence>
<keyword evidence="1" id="KW-0812">Transmembrane</keyword>
<gene>
    <name evidence="3" type="ORF">EJ08DRAFT_654711</name>
</gene>
<comment type="caution">
    <text evidence="3">The sequence shown here is derived from an EMBL/GenBank/DDBJ whole genome shotgun (WGS) entry which is preliminary data.</text>
</comment>
<name>A0A9P4NEA7_9PEZI</name>
<dbReference type="EMBL" id="MU007157">
    <property type="protein sequence ID" value="KAF2416528.1"/>
    <property type="molecule type" value="Genomic_DNA"/>
</dbReference>
<dbReference type="Proteomes" id="UP000800235">
    <property type="component" value="Unassembled WGS sequence"/>
</dbReference>
<keyword evidence="4" id="KW-1185">Reference proteome</keyword>
<feature type="transmembrane region" description="Helical" evidence="1">
    <location>
        <begin position="28"/>
        <end position="43"/>
    </location>
</feature>
<feature type="signal peptide" evidence="2">
    <location>
        <begin position="1"/>
        <end position="16"/>
    </location>
</feature>
<evidence type="ECO:0000313" key="4">
    <source>
        <dbReference type="Proteomes" id="UP000800235"/>
    </source>
</evidence>
<evidence type="ECO:0000256" key="1">
    <source>
        <dbReference type="SAM" id="Phobius"/>
    </source>
</evidence>
<proteinExistence type="predicted"/>
<evidence type="ECO:0000256" key="2">
    <source>
        <dbReference type="SAM" id="SignalP"/>
    </source>
</evidence>
<dbReference type="AlphaFoldDB" id="A0A9P4NEA7"/>
<sequence>MAICLVAFMLISLLVATLFKITNNLHPITRVLVQYIAVLLFIWKPRVESRFKPWDRHSVNR</sequence>
<accession>A0A9P4NEA7</accession>
<protein>
    <submittedName>
        <fullName evidence="3">Uncharacterized protein</fullName>
    </submittedName>
</protein>
<keyword evidence="1" id="KW-0472">Membrane</keyword>
<keyword evidence="1" id="KW-1133">Transmembrane helix</keyword>
<reference evidence="3" key="1">
    <citation type="journal article" date="2020" name="Stud. Mycol.">
        <title>101 Dothideomycetes genomes: a test case for predicting lifestyles and emergence of pathogens.</title>
        <authorList>
            <person name="Haridas S."/>
            <person name="Albert R."/>
            <person name="Binder M."/>
            <person name="Bloem J."/>
            <person name="Labutti K."/>
            <person name="Salamov A."/>
            <person name="Andreopoulos B."/>
            <person name="Baker S."/>
            <person name="Barry K."/>
            <person name="Bills G."/>
            <person name="Bluhm B."/>
            <person name="Cannon C."/>
            <person name="Castanera R."/>
            <person name="Culley D."/>
            <person name="Daum C."/>
            <person name="Ezra D."/>
            <person name="Gonzalez J."/>
            <person name="Henrissat B."/>
            <person name="Kuo A."/>
            <person name="Liang C."/>
            <person name="Lipzen A."/>
            <person name="Lutzoni F."/>
            <person name="Magnuson J."/>
            <person name="Mondo S."/>
            <person name="Nolan M."/>
            <person name="Ohm R."/>
            <person name="Pangilinan J."/>
            <person name="Park H.-J."/>
            <person name="Ramirez L."/>
            <person name="Alfaro M."/>
            <person name="Sun H."/>
            <person name="Tritt A."/>
            <person name="Yoshinaga Y."/>
            <person name="Zwiers L.-H."/>
            <person name="Turgeon B."/>
            <person name="Goodwin S."/>
            <person name="Spatafora J."/>
            <person name="Crous P."/>
            <person name="Grigoriev I."/>
        </authorList>
    </citation>
    <scope>NUCLEOTIDE SEQUENCE</scope>
    <source>
        <strain evidence="3">CBS 130266</strain>
    </source>
</reference>
<organism evidence="3 4">
    <name type="scientific">Tothia fuscella</name>
    <dbReference type="NCBI Taxonomy" id="1048955"/>
    <lineage>
        <taxon>Eukaryota</taxon>
        <taxon>Fungi</taxon>
        <taxon>Dikarya</taxon>
        <taxon>Ascomycota</taxon>
        <taxon>Pezizomycotina</taxon>
        <taxon>Dothideomycetes</taxon>
        <taxon>Pleosporomycetidae</taxon>
        <taxon>Venturiales</taxon>
        <taxon>Cylindrosympodiaceae</taxon>
        <taxon>Tothia</taxon>
    </lineage>
</organism>
<keyword evidence="2" id="KW-0732">Signal</keyword>
<feature type="chain" id="PRO_5040125213" evidence="2">
    <location>
        <begin position="17"/>
        <end position="61"/>
    </location>
</feature>